<dbReference type="CDD" id="cd02440">
    <property type="entry name" value="AdoMet_MTases"/>
    <property type="match status" value="1"/>
</dbReference>
<name>A0A6M3L9L8_9ZZZZ</name>
<dbReference type="Pfam" id="PF08241">
    <property type="entry name" value="Methyltransf_11"/>
    <property type="match status" value="1"/>
</dbReference>
<reference evidence="2" key="1">
    <citation type="submission" date="2020-03" db="EMBL/GenBank/DDBJ databases">
        <title>The deep terrestrial virosphere.</title>
        <authorList>
            <person name="Holmfeldt K."/>
            <person name="Nilsson E."/>
            <person name="Simone D."/>
            <person name="Lopez-Fernandez M."/>
            <person name="Wu X."/>
            <person name="de Brujin I."/>
            <person name="Lundin D."/>
            <person name="Andersson A."/>
            <person name="Bertilsson S."/>
            <person name="Dopson M."/>
        </authorList>
    </citation>
    <scope>NUCLEOTIDE SEQUENCE</scope>
    <source>
        <strain evidence="2">MM415B02497</strain>
    </source>
</reference>
<dbReference type="Gene3D" id="3.40.50.150">
    <property type="entry name" value="Vaccinia Virus protein VP39"/>
    <property type="match status" value="1"/>
</dbReference>
<sequence length="176" mass="20314">MMNLQIGCGKAYIPGWENVDIFSNVHADVYSSALALPFPPESFDLIYASHVLEHLNRHIIMTALYHWRHLLKPGGILRIAVPDFEAIIEYYQKTKDLRVIMGLLYGGQNSMLNVHHIVFDFSTLYAMLISTGFTDVYKWDWRKTEHSHIDDYSQAYLPHMDKDNGLLMSLNLEAVK</sequence>
<keyword evidence="2" id="KW-0489">Methyltransferase</keyword>
<dbReference type="SUPFAM" id="SSF53335">
    <property type="entry name" value="S-adenosyl-L-methionine-dependent methyltransferases"/>
    <property type="match status" value="1"/>
</dbReference>
<dbReference type="EMBL" id="MT142869">
    <property type="protein sequence ID" value="QJA89788.1"/>
    <property type="molecule type" value="Genomic_DNA"/>
</dbReference>
<dbReference type="GO" id="GO:0008757">
    <property type="term" value="F:S-adenosylmethionine-dependent methyltransferase activity"/>
    <property type="evidence" value="ECO:0007669"/>
    <property type="project" value="InterPro"/>
</dbReference>
<organism evidence="2">
    <name type="scientific">viral metagenome</name>
    <dbReference type="NCBI Taxonomy" id="1070528"/>
    <lineage>
        <taxon>unclassified sequences</taxon>
        <taxon>metagenomes</taxon>
        <taxon>organismal metagenomes</taxon>
    </lineage>
</organism>
<evidence type="ECO:0000313" key="2">
    <source>
        <dbReference type="EMBL" id="QJA89788.1"/>
    </source>
</evidence>
<gene>
    <name evidence="2" type="ORF">MM415B02497_0008</name>
</gene>
<feature type="domain" description="Methyltransferase type 11" evidence="1">
    <location>
        <begin position="31"/>
        <end position="78"/>
    </location>
</feature>
<proteinExistence type="predicted"/>
<dbReference type="AlphaFoldDB" id="A0A6M3L9L8"/>
<keyword evidence="2" id="KW-0808">Transferase</keyword>
<dbReference type="InterPro" id="IPR029063">
    <property type="entry name" value="SAM-dependent_MTases_sf"/>
</dbReference>
<dbReference type="GO" id="GO:0032259">
    <property type="term" value="P:methylation"/>
    <property type="evidence" value="ECO:0007669"/>
    <property type="project" value="UniProtKB-KW"/>
</dbReference>
<protein>
    <submittedName>
        <fullName evidence="2">Putative methyltransferase</fullName>
    </submittedName>
</protein>
<evidence type="ECO:0000259" key="1">
    <source>
        <dbReference type="Pfam" id="PF08241"/>
    </source>
</evidence>
<accession>A0A6M3L9L8</accession>
<dbReference type="InterPro" id="IPR013216">
    <property type="entry name" value="Methyltransf_11"/>
</dbReference>